<dbReference type="GO" id="GO:0003700">
    <property type="term" value="F:DNA-binding transcription factor activity"/>
    <property type="evidence" value="ECO:0007669"/>
    <property type="project" value="InterPro"/>
</dbReference>
<gene>
    <name evidence="6" type="ORF">D1953_16405</name>
</gene>
<keyword evidence="7" id="KW-1185">Reference proteome</keyword>
<keyword evidence="3" id="KW-0238">DNA-binding</keyword>
<keyword evidence="2" id="KW-0805">Transcription regulation</keyword>
<evidence type="ECO:0000256" key="4">
    <source>
        <dbReference type="ARBA" id="ARBA00023163"/>
    </source>
</evidence>
<organism evidence="6 7">
    <name type="scientific">Peribacillus asahii</name>
    <dbReference type="NCBI Taxonomy" id="228899"/>
    <lineage>
        <taxon>Bacteria</taxon>
        <taxon>Bacillati</taxon>
        <taxon>Bacillota</taxon>
        <taxon>Bacilli</taxon>
        <taxon>Bacillales</taxon>
        <taxon>Bacillaceae</taxon>
        <taxon>Peribacillus</taxon>
    </lineage>
</organism>
<name>A0A398B5W8_9BACI</name>
<accession>A0A398B5W8</accession>
<dbReference type="Proteomes" id="UP000266016">
    <property type="component" value="Unassembled WGS sequence"/>
</dbReference>
<dbReference type="GO" id="GO:0005829">
    <property type="term" value="C:cytosol"/>
    <property type="evidence" value="ECO:0007669"/>
    <property type="project" value="TreeGrafter"/>
</dbReference>
<evidence type="ECO:0000313" key="7">
    <source>
        <dbReference type="Proteomes" id="UP000266016"/>
    </source>
</evidence>
<dbReference type="EMBL" id="QWVS01000035">
    <property type="protein sequence ID" value="RID83330.1"/>
    <property type="molecule type" value="Genomic_DNA"/>
</dbReference>
<dbReference type="AlphaFoldDB" id="A0A398B5W8"/>
<dbReference type="PROSITE" id="PS50931">
    <property type="entry name" value="HTH_LYSR"/>
    <property type="match status" value="1"/>
</dbReference>
<dbReference type="Pfam" id="PF00126">
    <property type="entry name" value="HTH_1"/>
    <property type="match status" value="1"/>
</dbReference>
<dbReference type="InterPro" id="IPR036388">
    <property type="entry name" value="WH-like_DNA-bd_sf"/>
</dbReference>
<dbReference type="InterPro" id="IPR036390">
    <property type="entry name" value="WH_DNA-bd_sf"/>
</dbReference>
<dbReference type="PRINTS" id="PR00039">
    <property type="entry name" value="HTHLYSR"/>
</dbReference>
<dbReference type="PANTHER" id="PTHR30419">
    <property type="entry name" value="HTH-TYPE TRANSCRIPTIONAL REGULATOR YBHD"/>
    <property type="match status" value="1"/>
</dbReference>
<dbReference type="InterPro" id="IPR005119">
    <property type="entry name" value="LysR_subst-bd"/>
</dbReference>
<dbReference type="SUPFAM" id="SSF53850">
    <property type="entry name" value="Periplasmic binding protein-like II"/>
    <property type="match status" value="1"/>
</dbReference>
<dbReference type="RefSeq" id="WP_119118256.1">
    <property type="nucleotide sequence ID" value="NZ_QWVS01000035.1"/>
</dbReference>
<dbReference type="SUPFAM" id="SSF46785">
    <property type="entry name" value="Winged helix' DNA-binding domain"/>
    <property type="match status" value="1"/>
</dbReference>
<reference evidence="6 7" key="1">
    <citation type="submission" date="2018-08" db="EMBL/GenBank/DDBJ databases">
        <title>Bacillus jemisoniae sp. nov., Bacillus chryseoplanitiae sp. nov., Bacillus resnikiae sp. nov., and Bacillus frankliniae sp. nov., isolated from Viking spacecraft and associated surfaces.</title>
        <authorList>
            <person name="Seuylemezian A."/>
            <person name="Vaishampayan P."/>
        </authorList>
    </citation>
    <scope>NUCLEOTIDE SEQUENCE [LARGE SCALE GENOMIC DNA]</scope>
    <source>
        <strain evidence="6 7">MA001</strain>
    </source>
</reference>
<dbReference type="InterPro" id="IPR050950">
    <property type="entry name" value="HTH-type_LysR_regulators"/>
</dbReference>
<comment type="similarity">
    <text evidence="1">Belongs to the LysR transcriptional regulatory family.</text>
</comment>
<evidence type="ECO:0000259" key="5">
    <source>
        <dbReference type="PROSITE" id="PS50931"/>
    </source>
</evidence>
<proteinExistence type="inferred from homology"/>
<feature type="domain" description="HTH lysR-type" evidence="5">
    <location>
        <begin position="1"/>
        <end position="58"/>
    </location>
</feature>
<dbReference type="CDD" id="cd08438">
    <property type="entry name" value="PBP2_CidR"/>
    <property type="match status" value="1"/>
</dbReference>
<dbReference type="Gene3D" id="3.40.190.290">
    <property type="match status" value="1"/>
</dbReference>
<evidence type="ECO:0000256" key="3">
    <source>
        <dbReference type="ARBA" id="ARBA00023125"/>
    </source>
</evidence>
<keyword evidence="4" id="KW-0804">Transcription</keyword>
<evidence type="ECO:0000256" key="1">
    <source>
        <dbReference type="ARBA" id="ARBA00009437"/>
    </source>
</evidence>
<protein>
    <submittedName>
        <fullName evidence="6">LysR family transcriptional regulator</fullName>
    </submittedName>
</protein>
<evidence type="ECO:0000256" key="2">
    <source>
        <dbReference type="ARBA" id="ARBA00023015"/>
    </source>
</evidence>
<dbReference type="Gene3D" id="1.10.10.10">
    <property type="entry name" value="Winged helix-like DNA-binding domain superfamily/Winged helix DNA-binding domain"/>
    <property type="match status" value="1"/>
</dbReference>
<dbReference type="InterPro" id="IPR000847">
    <property type="entry name" value="LysR_HTH_N"/>
</dbReference>
<dbReference type="PANTHER" id="PTHR30419:SF8">
    <property type="entry name" value="NITROGEN ASSIMILATION TRANSCRIPTIONAL ACTIVATOR-RELATED"/>
    <property type="match status" value="1"/>
</dbReference>
<dbReference type="Pfam" id="PF03466">
    <property type="entry name" value="LysR_substrate"/>
    <property type="match status" value="1"/>
</dbReference>
<dbReference type="FunFam" id="1.10.10.10:FF:000001">
    <property type="entry name" value="LysR family transcriptional regulator"/>
    <property type="match status" value="1"/>
</dbReference>
<sequence>MEIQQLKCLIAVAEHQSFTKASSHVHLSQPSLSKIIKNLEEELQVTLFDRTTRQLKLTDAGEIVYDAALKLISTLDDLSGRLDDLMHMPSGEIKIGIPPLIGTLFFPSIAIPFRKLHPKISLKLVELGPKRVESLIDEEKIDLGISVLPTNTEKFIVHPFTKDEFVIYVSQHHRLADRDFVSLHELQDEQFIIFNEQFALHDRIIQECLNAGFSPQITYQSSQWDLIAELVKEGLGITILPKSVYSKINQHTIKMVSLVNPTLMWELGVITKKDCYIPFAAKKLLNFLVNNPVNQLKQLNKRLG</sequence>
<evidence type="ECO:0000313" key="6">
    <source>
        <dbReference type="EMBL" id="RID83330.1"/>
    </source>
</evidence>
<comment type="caution">
    <text evidence="6">The sequence shown here is derived from an EMBL/GenBank/DDBJ whole genome shotgun (WGS) entry which is preliminary data.</text>
</comment>
<dbReference type="GO" id="GO:0003677">
    <property type="term" value="F:DNA binding"/>
    <property type="evidence" value="ECO:0007669"/>
    <property type="project" value="UniProtKB-KW"/>
</dbReference>